<evidence type="ECO:0000256" key="1">
    <source>
        <dbReference type="ARBA" id="ARBA00010211"/>
    </source>
</evidence>
<dbReference type="SUPFAM" id="SSF56529">
    <property type="entry name" value="FAH"/>
    <property type="match status" value="1"/>
</dbReference>
<reference evidence="4 5" key="1">
    <citation type="submission" date="2019-04" db="EMBL/GenBank/DDBJ databases">
        <title>Kribbella sp. NEAU-THZ 27 nov., a novel actinomycete isolated from soil.</title>
        <authorList>
            <person name="Duan L."/>
        </authorList>
    </citation>
    <scope>NUCLEOTIDE SEQUENCE [LARGE SCALE GENOMIC DNA]</scope>
    <source>
        <strain evidence="5">NEAU-THZ27</strain>
    </source>
</reference>
<dbReference type="OrthoDB" id="9805307at2"/>
<protein>
    <submittedName>
        <fullName evidence="4">Fumarylacetoacetate hydrolase family protein</fullName>
    </submittedName>
</protein>
<feature type="domain" description="Fumarylacetoacetase-like C-terminal" evidence="3">
    <location>
        <begin position="113"/>
        <end position="319"/>
    </location>
</feature>
<evidence type="ECO:0000313" key="5">
    <source>
        <dbReference type="Proteomes" id="UP000305836"/>
    </source>
</evidence>
<gene>
    <name evidence="4" type="ORF">FDA38_09430</name>
</gene>
<dbReference type="Gene3D" id="3.90.850.10">
    <property type="entry name" value="Fumarylacetoacetase-like, C-terminal domain"/>
    <property type="match status" value="1"/>
</dbReference>
<dbReference type="AlphaFoldDB" id="A0A4U3M2H8"/>
<evidence type="ECO:0000256" key="2">
    <source>
        <dbReference type="ARBA" id="ARBA00022723"/>
    </source>
</evidence>
<dbReference type="GO" id="GO:0019752">
    <property type="term" value="P:carboxylic acid metabolic process"/>
    <property type="evidence" value="ECO:0007669"/>
    <property type="project" value="UniProtKB-ARBA"/>
</dbReference>
<dbReference type="InterPro" id="IPR036663">
    <property type="entry name" value="Fumarylacetoacetase_C_sf"/>
</dbReference>
<comment type="similarity">
    <text evidence="1">Belongs to the FAH family.</text>
</comment>
<keyword evidence="5" id="KW-1185">Reference proteome</keyword>
<proteinExistence type="inferred from homology"/>
<dbReference type="EMBL" id="SZPZ01000001">
    <property type="protein sequence ID" value="TKK82945.1"/>
    <property type="molecule type" value="Genomic_DNA"/>
</dbReference>
<name>A0A4U3M2H8_9ACTN</name>
<keyword evidence="4" id="KW-0378">Hydrolase</keyword>
<dbReference type="Pfam" id="PF01557">
    <property type="entry name" value="FAA_hydrolase"/>
    <property type="match status" value="1"/>
</dbReference>
<dbReference type="InterPro" id="IPR051121">
    <property type="entry name" value="FAH"/>
</dbReference>
<dbReference type="PANTHER" id="PTHR42796">
    <property type="entry name" value="FUMARYLACETOACETATE HYDROLASE DOMAIN-CONTAINING PROTEIN 2A-RELATED"/>
    <property type="match status" value="1"/>
</dbReference>
<dbReference type="GO" id="GO:0046872">
    <property type="term" value="F:metal ion binding"/>
    <property type="evidence" value="ECO:0007669"/>
    <property type="project" value="UniProtKB-KW"/>
</dbReference>
<evidence type="ECO:0000259" key="3">
    <source>
        <dbReference type="Pfam" id="PF01557"/>
    </source>
</evidence>
<sequence>MGRVRRTGPADLPAVPARVRRRTADAGARLARIGYRVPELGEELWLEEQVRLLRIHTDDGLRDAVLDGDGRVRPLPGAAEPFDLDRLRARSTTAEPAVDFEEVNLAAPLSPGKIVCVGLNYADHAAEGGQEAPAEPILFMKAPDTVVGARDDVIIPRGSEKTDWEVELGVVIGRTASYLADEAGAMEHVAGYVLANDVSERHFQLERGGQWDKGKNSATFCPLGPWILTADEVPDPQAIKLGLDVNGEVLQDSSTAEMIFGVAHLVHYISQFMTLYPGDVISTGTPAGVGAGQKPPRFLRAGDVLRTWADGLGEQHNRLR</sequence>
<keyword evidence="2" id="KW-0479">Metal-binding</keyword>
<dbReference type="FunFam" id="3.90.850.10:FF:000002">
    <property type="entry name" value="2-hydroxyhepta-2,4-diene-1,7-dioate isomerase"/>
    <property type="match status" value="1"/>
</dbReference>
<comment type="caution">
    <text evidence="4">The sequence shown here is derived from an EMBL/GenBank/DDBJ whole genome shotgun (WGS) entry which is preliminary data.</text>
</comment>
<evidence type="ECO:0000313" key="4">
    <source>
        <dbReference type="EMBL" id="TKK82945.1"/>
    </source>
</evidence>
<organism evidence="4 5">
    <name type="scientific">Kribbella jiaozuonensis</name>
    <dbReference type="NCBI Taxonomy" id="2575441"/>
    <lineage>
        <taxon>Bacteria</taxon>
        <taxon>Bacillati</taxon>
        <taxon>Actinomycetota</taxon>
        <taxon>Actinomycetes</taxon>
        <taxon>Propionibacteriales</taxon>
        <taxon>Kribbellaceae</taxon>
        <taxon>Kribbella</taxon>
    </lineage>
</organism>
<dbReference type="PANTHER" id="PTHR42796:SF4">
    <property type="entry name" value="FUMARYLACETOACETATE HYDROLASE DOMAIN-CONTAINING PROTEIN 2A"/>
    <property type="match status" value="1"/>
</dbReference>
<dbReference type="Proteomes" id="UP000305836">
    <property type="component" value="Unassembled WGS sequence"/>
</dbReference>
<dbReference type="GO" id="GO:0016787">
    <property type="term" value="F:hydrolase activity"/>
    <property type="evidence" value="ECO:0007669"/>
    <property type="project" value="UniProtKB-KW"/>
</dbReference>
<dbReference type="GO" id="GO:0016853">
    <property type="term" value="F:isomerase activity"/>
    <property type="evidence" value="ECO:0007669"/>
    <property type="project" value="UniProtKB-ARBA"/>
</dbReference>
<dbReference type="InterPro" id="IPR011234">
    <property type="entry name" value="Fumarylacetoacetase-like_C"/>
</dbReference>
<accession>A0A4U3M2H8</accession>